<gene>
    <name evidence="3" type="ORF">G0028_00860</name>
</gene>
<feature type="chain" id="PRO_5033020570" evidence="2">
    <location>
        <begin position="23"/>
        <end position="163"/>
    </location>
</feature>
<keyword evidence="2" id="KW-0732">Signal</keyword>
<dbReference type="PANTHER" id="PTHR24183">
    <property type="entry name" value="FIBRONECTIN TYPE 3 AND ANKYRIN REPEAT DOMAINS PROTEIN 1"/>
    <property type="match status" value="1"/>
</dbReference>
<reference evidence="3 4" key="1">
    <citation type="submission" date="2020-02" db="EMBL/GenBank/DDBJ databases">
        <title>Tigecycline-resistant Acinetobacter species from pigs and migratory birds.</title>
        <authorList>
            <person name="Chen C."/>
            <person name="Sun J."/>
            <person name="Liao X.-P."/>
            <person name="Liu Y.-H."/>
        </authorList>
    </citation>
    <scope>NUCLEOTIDE SEQUENCE [LARGE SCALE GENOMIC DNA]</scope>
    <source>
        <strain evidence="3 4">YH12207_T</strain>
    </source>
</reference>
<dbReference type="PROSITE" id="PS50297">
    <property type="entry name" value="ANK_REP_REGION"/>
    <property type="match status" value="1"/>
</dbReference>
<dbReference type="EMBL" id="CP048659">
    <property type="protein sequence ID" value="QOW47806.1"/>
    <property type="molecule type" value="Genomic_DNA"/>
</dbReference>
<organism evidence="3 4">
    <name type="scientific">Acinetobacter piscicola</name>
    <dbReference type="NCBI Taxonomy" id="2006115"/>
    <lineage>
        <taxon>Bacteria</taxon>
        <taxon>Pseudomonadati</taxon>
        <taxon>Pseudomonadota</taxon>
        <taxon>Gammaproteobacteria</taxon>
        <taxon>Moraxellales</taxon>
        <taxon>Moraxellaceae</taxon>
        <taxon>Acinetobacter</taxon>
    </lineage>
</organism>
<feature type="repeat" description="ANK" evidence="1">
    <location>
        <begin position="72"/>
        <end position="104"/>
    </location>
</feature>
<dbReference type="Gene3D" id="1.25.40.20">
    <property type="entry name" value="Ankyrin repeat-containing domain"/>
    <property type="match status" value="1"/>
</dbReference>
<dbReference type="PANTHER" id="PTHR24183:SF1">
    <property type="entry name" value="FIBRONECTIN TYPE 3 AND ANKYRIN REPEAT DOMAINS PROTEIN 1"/>
    <property type="match status" value="1"/>
</dbReference>
<dbReference type="Pfam" id="PF12796">
    <property type="entry name" value="Ank_2"/>
    <property type="match status" value="1"/>
</dbReference>
<name>A0A7S7AJI0_9GAMM</name>
<dbReference type="RefSeq" id="WP_180047534.1">
    <property type="nucleotide sequence ID" value="NZ_CP048659.1"/>
</dbReference>
<proteinExistence type="predicted"/>
<dbReference type="InterPro" id="IPR002110">
    <property type="entry name" value="Ankyrin_rpt"/>
</dbReference>
<evidence type="ECO:0000256" key="2">
    <source>
        <dbReference type="SAM" id="SignalP"/>
    </source>
</evidence>
<keyword evidence="4" id="KW-1185">Reference proteome</keyword>
<dbReference type="SUPFAM" id="SSF48403">
    <property type="entry name" value="Ankyrin repeat"/>
    <property type="match status" value="1"/>
</dbReference>
<protein>
    <submittedName>
        <fullName evidence="3">Ankyrin repeat domain-containing protein</fullName>
    </submittedName>
</protein>
<sequence>MLSLLSIAMMTLLTLGISTASAKEFEQQQVKVTQNAQNELMDLFFAAARTGQNDVIQEFLQYGFPVDVQNEKGFSALMIAAYAGQQEIVSTLLRYGADRCLRDHKGNTAVMAAIFKLEWGIVKQLRHKECDARAKKIGRKTTEDFAEVIGQLETLQKIDKALD</sequence>
<evidence type="ECO:0000313" key="3">
    <source>
        <dbReference type="EMBL" id="QOW47806.1"/>
    </source>
</evidence>
<dbReference type="InterPro" id="IPR036770">
    <property type="entry name" value="Ankyrin_rpt-contain_sf"/>
</dbReference>
<accession>A0A7S7AJI0</accession>
<evidence type="ECO:0000256" key="1">
    <source>
        <dbReference type="PROSITE-ProRule" id="PRU00023"/>
    </source>
</evidence>
<dbReference type="SMART" id="SM00248">
    <property type="entry name" value="ANK"/>
    <property type="match status" value="3"/>
</dbReference>
<evidence type="ECO:0000313" key="4">
    <source>
        <dbReference type="Proteomes" id="UP000593966"/>
    </source>
</evidence>
<dbReference type="Proteomes" id="UP000593966">
    <property type="component" value="Chromosome"/>
</dbReference>
<dbReference type="AlphaFoldDB" id="A0A7S7AJI0"/>
<feature type="signal peptide" evidence="2">
    <location>
        <begin position="1"/>
        <end position="22"/>
    </location>
</feature>
<dbReference type="PROSITE" id="PS50088">
    <property type="entry name" value="ANK_REPEAT"/>
    <property type="match status" value="1"/>
</dbReference>
<keyword evidence="1" id="KW-0040">ANK repeat</keyword>